<evidence type="ECO:0000313" key="1">
    <source>
        <dbReference type="EMBL" id="RAI89439.1"/>
    </source>
</evidence>
<name>A0A327PB40_9BACT</name>
<gene>
    <name evidence="1" type="ORF">LV83_02481</name>
</gene>
<dbReference type="InterPro" id="IPR045944">
    <property type="entry name" value="DUF6364"/>
</dbReference>
<organism evidence="1 2">
    <name type="scientific">Algoriphagus yeomjeoni</name>
    <dbReference type="NCBI Taxonomy" id="291403"/>
    <lineage>
        <taxon>Bacteria</taxon>
        <taxon>Pseudomonadati</taxon>
        <taxon>Bacteroidota</taxon>
        <taxon>Cytophagia</taxon>
        <taxon>Cytophagales</taxon>
        <taxon>Cyclobacteriaceae</taxon>
        <taxon>Algoriphagus</taxon>
    </lineage>
</organism>
<dbReference type="InterPro" id="IPR010985">
    <property type="entry name" value="Ribbon_hlx_hlx"/>
</dbReference>
<proteinExistence type="predicted"/>
<dbReference type="OrthoDB" id="678344at2"/>
<dbReference type="Pfam" id="PF19891">
    <property type="entry name" value="DUF6364"/>
    <property type="match status" value="1"/>
</dbReference>
<dbReference type="GO" id="GO:0006355">
    <property type="term" value="P:regulation of DNA-templated transcription"/>
    <property type="evidence" value="ECO:0007669"/>
    <property type="project" value="InterPro"/>
</dbReference>
<reference evidence="1 2" key="1">
    <citation type="submission" date="2018-06" db="EMBL/GenBank/DDBJ databases">
        <title>Genomic Encyclopedia of Archaeal and Bacterial Type Strains, Phase II (KMG-II): from individual species to whole genera.</title>
        <authorList>
            <person name="Goeker M."/>
        </authorList>
    </citation>
    <scope>NUCLEOTIDE SEQUENCE [LARGE SCALE GENOMIC DNA]</scope>
    <source>
        <strain evidence="1 2">DSM 23446</strain>
    </source>
</reference>
<keyword evidence="2" id="KW-1185">Reference proteome</keyword>
<protein>
    <submittedName>
        <fullName evidence="1">Uncharacterized protein</fullName>
    </submittedName>
</protein>
<comment type="caution">
    <text evidence="1">The sequence shown here is derived from an EMBL/GenBank/DDBJ whole genome shotgun (WGS) entry which is preliminary data.</text>
</comment>
<dbReference type="RefSeq" id="WP_111611814.1">
    <property type="nucleotide sequence ID" value="NZ_QLLK01000006.1"/>
</dbReference>
<dbReference type="Proteomes" id="UP000249610">
    <property type="component" value="Unassembled WGS sequence"/>
</dbReference>
<evidence type="ECO:0000313" key="2">
    <source>
        <dbReference type="Proteomes" id="UP000249610"/>
    </source>
</evidence>
<dbReference type="SUPFAM" id="SSF47598">
    <property type="entry name" value="Ribbon-helix-helix"/>
    <property type="match status" value="1"/>
</dbReference>
<dbReference type="EMBL" id="QLLK01000006">
    <property type="protein sequence ID" value="RAI89439.1"/>
    <property type="molecule type" value="Genomic_DNA"/>
</dbReference>
<accession>A0A327PB40</accession>
<sequence length="90" mass="10632">MKKRLNITIEENLLDKIKTYADQNETSISSLVEEHFEALIKPKPKLKNGMSLVEYMKSLPPSKVEFPEDYDWKEEYYKAKAKKMGYEDLL</sequence>
<dbReference type="AlphaFoldDB" id="A0A327PB40"/>